<keyword evidence="1" id="KW-1133">Transmembrane helix</keyword>
<dbReference type="EMBL" id="JAJBMB010000015">
    <property type="protein sequence ID" value="MCB5447039.1"/>
    <property type="molecule type" value="Genomic_DNA"/>
</dbReference>
<reference evidence="2 4" key="2">
    <citation type="submission" date="2021-10" db="EMBL/GenBank/DDBJ databases">
        <title>Collection of gut derived symbiotic bacterial strains cultured from healthy donors.</title>
        <authorList>
            <person name="Lin H."/>
            <person name="Littmann E."/>
            <person name="Claire K."/>
            <person name="Pamer E."/>
        </authorList>
    </citation>
    <scope>NUCLEOTIDE SEQUENCE [LARGE SCALE GENOMIC DNA]</scope>
    <source>
        <strain evidence="2 4">MSK.17.68</strain>
    </source>
</reference>
<reference evidence="3" key="1">
    <citation type="submission" date="2019-11" db="EMBL/GenBank/DDBJ databases">
        <authorList>
            <person name="Feng L."/>
        </authorList>
    </citation>
    <scope>NUCLEOTIDE SEQUENCE</scope>
    <source>
        <strain evidence="3">IbartlettiiLFYP30</strain>
    </source>
</reference>
<organism evidence="3">
    <name type="scientific">Intestinibacter bartlettii</name>
    <dbReference type="NCBI Taxonomy" id="261299"/>
    <lineage>
        <taxon>Bacteria</taxon>
        <taxon>Bacillati</taxon>
        <taxon>Bacillota</taxon>
        <taxon>Clostridia</taxon>
        <taxon>Peptostreptococcales</taxon>
        <taxon>Peptostreptococcaceae</taxon>
        <taxon>Intestinibacter</taxon>
    </lineage>
</organism>
<dbReference type="Proteomes" id="UP001299409">
    <property type="component" value="Unassembled WGS sequence"/>
</dbReference>
<protein>
    <submittedName>
        <fullName evidence="3">Uncharacterized protein</fullName>
    </submittedName>
</protein>
<keyword evidence="4" id="KW-1185">Reference proteome</keyword>
<accession>A0A6N3F7B6</accession>
<proteinExistence type="predicted"/>
<gene>
    <name evidence="3" type="ORF">IBLFYP30_02840</name>
    <name evidence="2" type="ORF">LIP50_12610</name>
</gene>
<evidence type="ECO:0000256" key="1">
    <source>
        <dbReference type="SAM" id="Phobius"/>
    </source>
</evidence>
<keyword evidence="1" id="KW-0472">Membrane</keyword>
<dbReference type="GeneID" id="89563523"/>
<evidence type="ECO:0000313" key="2">
    <source>
        <dbReference type="EMBL" id="MCB5447039.1"/>
    </source>
</evidence>
<sequence length="263" mass="31027">MSKRKVKRSAIFIIGIISFFIIYFISFKAFSGLGHKEGSKPVSTEEKVDSRSLLSQFKSKNKIYISDGNVSNVRMEDEKVEEFRYSFNEFSKIRTPDSYKPVYEGYTDDDIRFSTDLNVFRVYTVNKEEYYKVPVSYKKEFKEILDTSIYTSFDFIKQYKTWKQVTIDYGDETKKVIGWSYDDLASKMVQKRLVGKIQPEKARARCKYKFTINIKSDNYEARVDIMGEDYVKITVNNLISYYEVSNNLYNYIKTDIFKIADSE</sequence>
<feature type="transmembrane region" description="Helical" evidence="1">
    <location>
        <begin position="12"/>
        <end position="30"/>
    </location>
</feature>
<evidence type="ECO:0000313" key="4">
    <source>
        <dbReference type="Proteomes" id="UP001299409"/>
    </source>
</evidence>
<dbReference type="RefSeq" id="WP_022070781.1">
    <property type="nucleotide sequence ID" value="NZ_BAABXU010000001.1"/>
</dbReference>
<evidence type="ECO:0000313" key="3">
    <source>
        <dbReference type="EMBL" id="VYU47905.1"/>
    </source>
</evidence>
<name>A0A6N3F7B6_9FIRM</name>
<dbReference type="EMBL" id="CACRUE010000040">
    <property type="protein sequence ID" value="VYU47905.1"/>
    <property type="molecule type" value="Genomic_DNA"/>
</dbReference>
<keyword evidence="1" id="KW-0812">Transmembrane</keyword>
<dbReference type="AlphaFoldDB" id="A0A6N3F7B6"/>